<gene>
    <name evidence="4" type="ORF">RDB_LOCUS17997</name>
</gene>
<evidence type="ECO:0000259" key="3">
    <source>
        <dbReference type="PROSITE" id="PS50157"/>
    </source>
</evidence>
<keyword evidence="1" id="KW-0863">Zinc-finger</keyword>
<dbReference type="AlphaFoldDB" id="A0A8H2XGH4"/>
<dbReference type="EMBL" id="CAJMXA010000317">
    <property type="protein sequence ID" value="CAE6425749.1"/>
    <property type="molecule type" value="Genomic_DNA"/>
</dbReference>
<dbReference type="GO" id="GO:0008270">
    <property type="term" value="F:zinc ion binding"/>
    <property type="evidence" value="ECO:0007669"/>
    <property type="project" value="UniProtKB-KW"/>
</dbReference>
<feature type="region of interest" description="Disordered" evidence="2">
    <location>
        <begin position="197"/>
        <end position="222"/>
    </location>
</feature>
<proteinExistence type="predicted"/>
<accession>A0A8H2XGH4</accession>
<keyword evidence="1" id="KW-0479">Metal-binding</keyword>
<name>A0A8H2XGH4_9AGAM</name>
<feature type="compositionally biased region" description="Polar residues" evidence="2">
    <location>
        <begin position="76"/>
        <end position="93"/>
    </location>
</feature>
<evidence type="ECO:0000313" key="4">
    <source>
        <dbReference type="EMBL" id="CAE6425749.1"/>
    </source>
</evidence>
<feature type="domain" description="C2H2-type" evidence="3">
    <location>
        <begin position="580"/>
        <end position="607"/>
    </location>
</feature>
<organism evidence="4 5">
    <name type="scientific">Rhizoctonia solani</name>
    <dbReference type="NCBI Taxonomy" id="456999"/>
    <lineage>
        <taxon>Eukaryota</taxon>
        <taxon>Fungi</taxon>
        <taxon>Dikarya</taxon>
        <taxon>Basidiomycota</taxon>
        <taxon>Agaricomycotina</taxon>
        <taxon>Agaricomycetes</taxon>
        <taxon>Cantharellales</taxon>
        <taxon>Ceratobasidiaceae</taxon>
        <taxon>Rhizoctonia</taxon>
    </lineage>
</organism>
<feature type="region of interest" description="Disordered" evidence="2">
    <location>
        <begin position="1"/>
        <end position="25"/>
    </location>
</feature>
<reference evidence="4" key="1">
    <citation type="submission" date="2021-01" db="EMBL/GenBank/DDBJ databases">
        <authorList>
            <person name="Kaushik A."/>
        </authorList>
    </citation>
    <scope>NUCLEOTIDE SEQUENCE</scope>
    <source>
        <strain evidence="4">AG6-10EEA</strain>
    </source>
</reference>
<evidence type="ECO:0000313" key="5">
    <source>
        <dbReference type="Proteomes" id="UP000663853"/>
    </source>
</evidence>
<evidence type="ECO:0000256" key="1">
    <source>
        <dbReference type="PROSITE-ProRule" id="PRU00042"/>
    </source>
</evidence>
<feature type="region of interest" description="Disordered" evidence="2">
    <location>
        <begin position="280"/>
        <end position="305"/>
    </location>
</feature>
<keyword evidence="1" id="KW-0862">Zinc</keyword>
<dbReference type="SMART" id="SM00355">
    <property type="entry name" value="ZnF_C2H2"/>
    <property type="match status" value="1"/>
</dbReference>
<evidence type="ECO:0000256" key="2">
    <source>
        <dbReference type="SAM" id="MobiDB-lite"/>
    </source>
</evidence>
<feature type="compositionally biased region" description="Polar residues" evidence="2">
    <location>
        <begin position="289"/>
        <end position="299"/>
    </location>
</feature>
<dbReference type="PROSITE" id="PS50157">
    <property type="entry name" value="ZINC_FINGER_C2H2_2"/>
    <property type="match status" value="1"/>
</dbReference>
<dbReference type="PROSITE" id="PS00028">
    <property type="entry name" value="ZINC_FINGER_C2H2_1"/>
    <property type="match status" value="1"/>
</dbReference>
<comment type="caution">
    <text evidence="4">The sequence shown here is derived from an EMBL/GenBank/DDBJ whole genome shotgun (WGS) entry which is preliminary data.</text>
</comment>
<dbReference type="InterPro" id="IPR013087">
    <property type="entry name" value="Znf_C2H2_type"/>
</dbReference>
<protein>
    <recommendedName>
        <fullName evidence="3">C2H2-type domain-containing protein</fullName>
    </recommendedName>
</protein>
<sequence>MVSANDAGTLFGDPPSGSPPIDRVSGLSLQISPSYLFTKMESVPQYNDFSQDQIDRMIKRARETKKRYEQQHRSPVVSNPTCQDNTHPTTDDGSTQERVDTKILGVSIKPEPDLHDTPSPLMGSMYGWDLSIPRVPSRGRDAVDVKVEVPEQDLNTALEFKESNPKKVEQVITTKSDPDICAARKHQVQYIASAVKTQDGSDVHNPHLPKGRRVSSKLSNARVQSVYDTDKTNAMPSRILSRPSCINTKRISPYLKLRLHDCLTHLRPVQHIVNRRLPQAGAQPPLRSQPPQDNNQGLPNYQEAPRSSPLYKSCFGLVRCRSSQPKMSVSSLNPTDTHGMNVYNQGHLDNMQVHGTTGAANGLGYGLGRYASSDAFQTIANYPAVEQSYRHGFDDGRAQVIEALATITGMSRNYILDLISSSPPAPVPLLAQPSPRNIHYYPLDPQLSSIFDSQLRSQPCYTDNRVGESSGCSSLVAAITSQLHEGPNASPFVSPMSPLFSDEEVRIQPVDYGHSLPSNVDLGQHDVMPYPVNNPATLSLNNIESSNQLDQLVHLSQVDGLGLELPVSAGAGPGPSSNSKVCQKCGRKFRRPSDLMDHMYKHTKIKRG</sequence>
<feature type="region of interest" description="Disordered" evidence="2">
    <location>
        <begin position="64"/>
        <end position="96"/>
    </location>
</feature>
<dbReference type="Proteomes" id="UP000663853">
    <property type="component" value="Unassembled WGS sequence"/>
</dbReference>